<dbReference type="PANTHER" id="PTHR31672:SF13">
    <property type="entry name" value="F-BOX PROTEIN CPR30-LIKE"/>
    <property type="match status" value="1"/>
</dbReference>
<dbReference type="SUPFAM" id="SSF81383">
    <property type="entry name" value="F-box domain"/>
    <property type="match status" value="1"/>
</dbReference>
<dbReference type="AlphaFoldDB" id="D7L7D5"/>
<dbReference type="InterPro" id="IPR006527">
    <property type="entry name" value="F-box-assoc_dom_typ1"/>
</dbReference>
<sequence length="443" mass="50917">MTKLRKRFKNFVSSGSRAWASLNNITGPQTQVDEARHINRSDMIGLGLTPRISSLLFPKYSTLISSTMYLPEELVVEILARVSAASLARLRRVSKGWNATINDEKFAKKRFLLRSHATVIMLVEHRVYLVSVNLHEVHNNMVKVKYQLSLKDPLSKSSEEVDIHDIFPCDGLLLCTTKDDRLVVWNPLSRETRWIQPKSTYNILDYFALGKSSCNKYKILRMDQIGNIHPDSLEFEIYDFTSNSWRVVGKTTDWFIQPWQGRVMSVNGNAYWLACREGHGDFLQSFDFSTERFKRVSLPGDHHSYQVFGLSVTREEQQLCLLTQNNSKQSPYAWIEPAEEPRINVWIATKIESNGAASWIKFISFDLDNIHQRFCFLNAMNFLVDPENKVLLCRGKIWVSKTFLNILGENKSIQVDHQDSESVCSLLVNYAPTLVQIQQGSLV</sequence>
<evidence type="ECO:0000259" key="1">
    <source>
        <dbReference type="PROSITE" id="PS50181"/>
    </source>
</evidence>
<evidence type="ECO:0000313" key="2">
    <source>
        <dbReference type="EMBL" id="EFH59879.1"/>
    </source>
</evidence>
<dbReference type="SMART" id="SM00256">
    <property type="entry name" value="FBOX"/>
    <property type="match status" value="1"/>
</dbReference>
<dbReference type="Pfam" id="PF00646">
    <property type="entry name" value="F-box"/>
    <property type="match status" value="1"/>
</dbReference>
<dbReference type="NCBIfam" id="TIGR01640">
    <property type="entry name" value="F_box_assoc_1"/>
    <property type="match status" value="1"/>
</dbReference>
<dbReference type="InterPro" id="IPR050796">
    <property type="entry name" value="SCF_F-box_component"/>
</dbReference>
<accession>D7L7D5</accession>
<dbReference type="InterPro" id="IPR001810">
    <property type="entry name" value="F-box_dom"/>
</dbReference>
<dbReference type="InterPro" id="IPR017451">
    <property type="entry name" value="F-box-assoc_interact_dom"/>
</dbReference>
<reference evidence="3" key="1">
    <citation type="journal article" date="2011" name="Nat. Genet.">
        <title>The Arabidopsis lyrata genome sequence and the basis of rapid genome size change.</title>
        <authorList>
            <person name="Hu T.T."/>
            <person name="Pattyn P."/>
            <person name="Bakker E.G."/>
            <person name="Cao J."/>
            <person name="Cheng J.-F."/>
            <person name="Clark R.M."/>
            <person name="Fahlgren N."/>
            <person name="Fawcett J.A."/>
            <person name="Grimwood J."/>
            <person name="Gundlach H."/>
            <person name="Haberer G."/>
            <person name="Hollister J.D."/>
            <person name="Ossowski S."/>
            <person name="Ottilar R.P."/>
            <person name="Salamov A.A."/>
            <person name="Schneeberger K."/>
            <person name="Spannagl M."/>
            <person name="Wang X."/>
            <person name="Yang L."/>
            <person name="Nasrallah M.E."/>
            <person name="Bergelson J."/>
            <person name="Carrington J.C."/>
            <person name="Gaut B.S."/>
            <person name="Schmutz J."/>
            <person name="Mayer K.F.X."/>
            <person name="Van de Peer Y."/>
            <person name="Grigoriev I.V."/>
            <person name="Nordborg M."/>
            <person name="Weigel D."/>
            <person name="Guo Y.-L."/>
        </authorList>
    </citation>
    <scope>NUCLEOTIDE SEQUENCE [LARGE SCALE GENOMIC DNA]</scope>
    <source>
        <strain evidence="3">cv. MN47</strain>
    </source>
</reference>
<dbReference type="Pfam" id="PF07734">
    <property type="entry name" value="FBA_1"/>
    <property type="match status" value="1"/>
</dbReference>
<gene>
    <name evidence="2" type="ORF">ARALYDRAFT_899198</name>
</gene>
<name>D7L7D5_ARALL</name>
<dbReference type="OrthoDB" id="1056560at2759"/>
<dbReference type="Gene3D" id="1.20.1280.50">
    <property type="match status" value="1"/>
</dbReference>
<dbReference type="Gramene" id="scaffold_303168.1">
    <property type="protein sequence ID" value="scaffold_303168.1"/>
    <property type="gene ID" value="scaffold_303168.1"/>
</dbReference>
<dbReference type="HOGENOM" id="CLU_034692_1_0_1"/>
<protein>
    <recommendedName>
        <fullName evidence="1">F-box domain-containing protein</fullName>
    </recommendedName>
</protein>
<dbReference type="InterPro" id="IPR036047">
    <property type="entry name" value="F-box-like_dom_sf"/>
</dbReference>
<feature type="domain" description="F-box" evidence="1">
    <location>
        <begin position="64"/>
        <end position="110"/>
    </location>
</feature>
<organism evidence="3">
    <name type="scientific">Arabidopsis lyrata subsp. lyrata</name>
    <name type="common">Lyre-leaved rock-cress</name>
    <dbReference type="NCBI Taxonomy" id="81972"/>
    <lineage>
        <taxon>Eukaryota</taxon>
        <taxon>Viridiplantae</taxon>
        <taxon>Streptophyta</taxon>
        <taxon>Embryophyta</taxon>
        <taxon>Tracheophyta</taxon>
        <taxon>Spermatophyta</taxon>
        <taxon>Magnoliopsida</taxon>
        <taxon>eudicotyledons</taxon>
        <taxon>Gunneridae</taxon>
        <taxon>Pentapetalae</taxon>
        <taxon>rosids</taxon>
        <taxon>malvids</taxon>
        <taxon>Brassicales</taxon>
        <taxon>Brassicaceae</taxon>
        <taxon>Camelineae</taxon>
        <taxon>Arabidopsis</taxon>
    </lineage>
</organism>
<dbReference type="PROSITE" id="PS50181">
    <property type="entry name" value="FBOX"/>
    <property type="match status" value="1"/>
</dbReference>
<dbReference type="Proteomes" id="UP000008694">
    <property type="component" value="Unassembled WGS sequence"/>
</dbReference>
<dbReference type="KEGG" id="aly:9321791"/>
<proteinExistence type="predicted"/>
<dbReference type="PANTHER" id="PTHR31672">
    <property type="entry name" value="BNACNNG10540D PROTEIN"/>
    <property type="match status" value="1"/>
</dbReference>
<dbReference type="CDD" id="cd22157">
    <property type="entry name" value="F-box_AtFBW1-like"/>
    <property type="match status" value="1"/>
</dbReference>
<dbReference type="EMBL" id="GL348715">
    <property type="protein sequence ID" value="EFH59879.1"/>
    <property type="molecule type" value="Genomic_DNA"/>
</dbReference>
<evidence type="ECO:0000313" key="3">
    <source>
        <dbReference type="Proteomes" id="UP000008694"/>
    </source>
</evidence>
<keyword evidence="3" id="KW-1185">Reference proteome</keyword>